<comment type="caution">
    <text evidence="2">The sequence shown here is derived from an EMBL/GenBank/DDBJ whole genome shotgun (WGS) entry which is preliminary data.</text>
</comment>
<evidence type="ECO:0000313" key="2">
    <source>
        <dbReference type="EMBL" id="REI40044.1"/>
    </source>
</evidence>
<reference evidence="2 3" key="1">
    <citation type="submission" date="2018-08" db="EMBL/GenBank/DDBJ databases">
        <title>Draft genome sequence of Psychrilyobacter sp. strain SD5 isolated from Black Sea water.</title>
        <authorList>
            <person name="Yadav S."/>
            <person name="Villanueva L."/>
            <person name="Damste J.S.S."/>
        </authorList>
    </citation>
    <scope>NUCLEOTIDE SEQUENCE [LARGE SCALE GENOMIC DNA]</scope>
    <source>
        <strain evidence="2 3">SD5</strain>
    </source>
</reference>
<dbReference type="InterPro" id="IPR053136">
    <property type="entry name" value="UTP_pyrophosphatase-like"/>
</dbReference>
<protein>
    <submittedName>
        <fullName evidence="2">DUF45 domain-containing protein</fullName>
    </submittedName>
</protein>
<dbReference type="Proteomes" id="UP000263486">
    <property type="component" value="Unassembled WGS sequence"/>
</dbReference>
<dbReference type="RefSeq" id="WP_114643181.1">
    <property type="nucleotide sequence ID" value="NZ_JAACIO010000017.1"/>
</dbReference>
<feature type="domain" description="YgjP-like metallopeptidase" evidence="1">
    <location>
        <begin position="97"/>
        <end position="150"/>
    </location>
</feature>
<dbReference type="PANTHER" id="PTHR30399">
    <property type="entry name" value="UNCHARACTERIZED PROTEIN YGJP"/>
    <property type="match status" value="1"/>
</dbReference>
<proteinExistence type="predicted"/>
<name>A0ABX9KEP0_9FUSO</name>
<accession>A0ABX9KEP0</accession>
<sequence>MEFKYLNGYSQNILQQVEQLIKSDKLGVYIKNKYPKGHRIDTDKQLYEYTMEIKNNFLKKSQPLSKVVYDGKIILENQALGLHSYIPRKQGKKTKVKNEIKIASKFKKMPLEFLEHIVVHELAHLKEKNHDKAFYRLCQSMEDNCGQVELDLRIYLTYVDIYKEELY</sequence>
<evidence type="ECO:0000259" key="1">
    <source>
        <dbReference type="Pfam" id="PF01863"/>
    </source>
</evidence>
<evidence type="ECO:0000313" key="3">
    <source>
        <dbReference type="Proteomes" id="UP000263486"/>
    </source>
</evidence>
<dbReference type="CDD" id="cd07344">
    <property type="entry name" value="M48_yhfN_like"/>
    <property type="match status" value="1"/>
</dbReference>
<dbReference type="EMBL" id="QUAJ01000025">
    <property type="protein sequence ID" value="REI40044.1"/>
    <property type="molecule type" value="Genomic_DNA"/>
</dbReference>
<organism evidence="2 3">
    <name type="scientific">Psychrilyobacter piezotolerans</name>
    <dbReference type="NCBI Taxonomy" id="2293438"/>
    <lineage>
        <taxon>Bacteria</taxon>
        <taxon>Fusobacteriati</taxon>
        <taxon>Fusobacteriota</taxon>
        <taxon>Fusobacteriia</taxon>
        <taxon>Fusobacteriales</taxon>
        <taxon>Fusobacteriaceae</taxon>
        <taxon>Psychrilyobacter</taxon>
    </lineage>
</organism>
<dbReference type="Gene3D" id="3.30.2010.10">
    <property type="entry name" value="Metalloproteases ('zincins'), catalytic domain"/>
    <property type="match status" value="1"/>
</dbReference>
<dbReference type="InterPro" id="IPR002725">
    <property type="entry name" value="YgjP-like_metallopeptidase"/>
</dbReference>
<dbReference type="PANTHER" id="PTHR30399:SF1">
    <property type="entry name" value="UTP PYROPHOSPHATASE"/>
    <property type="match status" value="1"/>
</dbReference>
<gene>
    <name evidence="2" type="ORF">DYH56_12340</name>
</gene>
<dbReference type="Pfam" id="PF01863">
    <property type="entry name" value="YgjP-like"/>
    <property type="match status" value="1"/>
</dbReference>
<keyword evidence="3" id="KW-1185">Reference proteome</keyword>